<comment type="similarity">
    <text evidence="1">Belongs to the disease resistance NB-LRR family.</text>
</comment>
<dbReference type="GO" id="GO:0002758">
    <property type="term" value="P:innate immune response-activating signaling pathway"/>
    <property type="evidence" value="ECO:0007669"/>
    <property type="project" value="UniProtKB-ARBA"/>
</dbReference>
<dbReference type="InterPro" id="IPR032675">
    <property type="entry name" value="LRR_dom_sf"/>
</dbReference>
<keyword evidence="6 7" id="KW-0175">Coiled coil</keyword>
<dbReference type="InterPro" id="IPR038005">
    <property type="entry name" value="RX-like_CC"/>
</dbReference>
<dbReference type="OrthoDB" id="646178at2759"/>
<name>A0A835A964_9POAL</name>
<dbReference type="Pfam" id="PF23559">
    <property type="entry name" value="WHD_DRP"/>
    <property type="match status" value="1"/>
</dbReference>
<dbReference type="Gene3D" id="3.40.50.300">
    <property type="entry name" value="P-loop containing nucleotide triphosphate hydrolases"/>
    <property type="match status" value="1"/>
</dbReference>
<feature type="coiled-coil region" evidence="7">
    <location>
        <begin position="186"/>
        <end position="213"/>
    </location>
</feature>
<dbReference type="InterPro" id="IPR042197">
    <property type="entry name" value="Apaf_helical"/>
</dbReference>
<gene>
    <name evidence="13" type="ORF">HU200_064679</name>
</gene>
<dbReference type="Gene3D" id="3.80.10.10">
    <property type="entry name" value="Ribonuclease Inhibitor"/>
    <property type="match status" value="1"/>
</dbReference>
<dbReference type="AlphaFoldDB" id="A0A835A964"/>
<feature type="domain" description="Disease resistance N-terminal" evidence="10">
    <location>
        <begin position="84"/>
        <end position="163"/>
    </location>
</feature>
<dbReference type="FunFam" id="1.10.10.10:FF:000322">
    <property type="entry name" value="Probable disease resistance protein At1g63360"/>
    <property type="match status" value="1"/>
</dbReference>
<keyword evidence="5" id="KW-0611">Plant defense</keyword>
<keyword evidence="3" id="KW-0677">Repeat</keyword>
<evidence type="ECO:0000259" key="11">
    <source>
        <dbReference type="Pfam" id="PF23559"/>
    </source>
</evidence>
<dbReference type="InterPro" id="IPR036388">
    <property type="entry name" value="WH-like_DNA-bd_sf"/>
</dbReference>
<evidence type="ECO:0008006" key="15">
    <source>
        <dbReference type="Google" id="ProtNLM"/>
    </source>
</evidence>
<dbReference type="InterPro" id="IPR027417">
    <property type="entry name" value="P-loop_NTPase"/>
</dbReference>
<evidence type="ECO:0000256" key="5">
    <source>
        <dbReference type="ARBA" id="ARBA00022821"/>
    </source>
</evidence>
<feature type="domain" description="Disease resistance R13L4/SHOC-2-like LRR" evidence="12">
    <location>
        <begin position="671"/>
        <end position="958"/>
    </location>
</feature>
<evidence type="ECO:0000256" key="1">
    <source>
        <dbReference type="ARBA" id="ARBA00008894"/>
    </source>
</evidence>
<evidence type="ECO:0000256" key="6">
    <source>
        <dbReference type="ARBA" id="ARBA00023054"/>
    </source>
</evidence>
<organism evidence="13 14">
    <name type="scientific">Digitaria exilis</name>
    <dbReference type="NCBI Taxonomy" id="1010633"/>
    <lineage>
        <taxon>Eukaryota</taxon>
        <taxon>Viridiplantae</taxon>
        <taxon>Streptophyta</taxon>
        <taxon>Embryophyta</taxon>
        <taxon>Tracheophyta</taxon>
        <taxon>Spermatophyta</taxon>
        <taxon>Magnoliopsida</taxon>
        <taxon>Liliopsida</taxon>
        <taxon>Poales</taxon>
        <taxon>Poaceae</taxon>
        <taxon>PACMAD clade</taxon>
        <taxon>Panicoideae</taxon>
        <taxon>Panicodae</taxon>
        <taxon>Paniceae</taxon>
        <taxon>Anthephorinae</taxon>
        <taxon>Digitaria</taxon>
    </lineage>
</organism>
<dbReference type="SUPFAM" id="SSF52058">
    <property type="entry name" value="L domain-like"/>
    <property type="match status" value="1"/>
</dbReference>
<dbReference type="Pfam" id="PF18052">
    <property type="entry name" value="Rx_N"/>
    <property type="match status" value="1"/>
</dbReference>
<sequence length="1005" mass="110973">MKPAPTRLVAFAAPSGGSSSQADPPFSHGPQISITTTRQEPVQRRRPPCPVAVLTPDYLNGGRAHTQLNGAGSCSSGGSMAETAITAVLGKVAELVAWEAAVLLEVGDDVRLLRDKLEWLHTFIRDADRRRRLRDDEFTRDVAFEAEDALDDFLHRAGRRGKTSRGPAAAPGCALGWWWPGEVALRHDLSGRIRQIKKRLDEISANRAIYNIEHTPAPAWAASCSSATTLAAWDDLEEYTVGLDKYSDMLKEQLLDDAVAARAVVSISGESSIGKTTLARKVYQSPEVRNHFEIRTWTVLPHKCRAADILRDIHRQMTNQLRRPPSRQVAADDASDRAAPCGPGRDISNQLYKSMAGRRYLVVVDGSIAVADWNSLRASLPDEGIGSRVLLITDTAGLEAAGHTYDTVKLTRLSPENTYEVFRRRVFGRGGDCPGRYKSRYYQDVFRITRGLPLSIVVLAGVLRSKEMPAEWDEVMAQLAPAREQQQQHKKAAAAAAAAGNNSRRIMSVAFDDLPHHLKSCFLYMAAMRESTPVDAQRLVRLWVAEGFIRPRRGSTMEEVGEGYLKELISRCMVQLVDKDEFGAVQTVVVHDRLHAFAQDEAQEASFVESHDSTDVLAPATVRRLAVLSSATNRYVQLSNALPKLRSIICDFAEGRNRSTSSKCVQSSDLGFLHASKFLRVIDIQGLELKKLPNEIGSMIHISRYLGLQCGDLEKLPSSIGNLVNLQSLILGGRRVLEVTAAFWRIPTLRHVVAPFALPSRAMGDLHSLQTLHHVRPRGWDTSNNPLAKAMNLRSLELIELTAEHAGALEAALESLDLLVHLDLRGDSLPASVFTVPSLRRLQSLKLCGAMDTPEGPGGGGAEDVRYIRPNLTRLSMWFTLVKQEFVDMLAELPSLAELSLMSDAYDGDRLAFGEAGGFPSLHELKLSLQKLEEWTVGAGSMPKLAMLTLLRCARMRMLPEGLAGMKDLEEVVLYSMPDMVDRIREDQGQDHHKVKHVPVIQAIY</sequence>
<dbReference type="InterPro" id="IPR044974">
    <property type="entry name" value="Disease_R_plants"/>
</dbReference>
<dbReference type="Pfam" id="PF23598">
    <property type="entry name" value="LRR_14"/>
    <property type="match status" value="1"/>
</dbReference>
<evidence type="ECO:0000259" key="10">
    <source>
        <dbReference type="Pfam" id="PF18052"/>
    </source>
</evidence>
<evidence type="ECO:0000256" key="4">
    <source>
        <dbReference type="ARBA" id="ARBA00022741"/>
    </source>
</evidence>
<feature type="compositionally biased region" description="Polar residues" evidence="8">
    <location>
        <begin position="30"/>
        <end position="40"/>
    </location>
</feature>
<evidence type="ECO:0000313" key="13">
    <source>
        <dbReference type="EMBL" id="KAF8648633.1"/>
    </source>
</evidence>
<dbReference type="PANTHER" id="PTHR23155">
    <property type="entry name" value="DISEASE RESISTANCE PROTEIN RP"/>
    <property type="match status" value="1"/>
</dbReference>
<dbReference type="Gene3D" id="1.10.8.430">
    <property type="entry name" value="Helical domain of apoptotic protease-activating factors"/>
    <property type="match status" value="1"/>
</dbReference>
<keyword evidence="2" id="KW-0433">Leucine-rich repeat</keyword>
<feature type="domain" description="NB-ARC" evidence="9">
    <location>
        <begin position="248"/>
        <end position="427"/>
    </location>
</feature>
<evidence type="ECO:0000256" key="2">
    <source>
        <dbReference type="ARBA" id="ARBA00022614"/>
    </source>
</evidence>
<dbReference type="GO" id="GO:0009626">
    <property type="term" value="P:plant-type hypersensitive response"/>
    <property type="evidence" value="ECO:0007669"/>
    <property type="project" value="UniProtKB-ARBA"/>
</dbReference>
<reference evidence="13" key="1">
    <citation type="submission" date="2020-07" db="EMBL/GenBank/DDBJ databases">
        <title>Genome sequence and genetic diversity analysis of an under-domesticated orphan crop, white fonio (Digitaria exilis).</title>
        <authorList>
            <person name="Bennetzen J.L."/>
            <person name="Chen S."/>
            <person name="Ma X."/>
            <person name="Wang X."/>
            <person name="Yssel A.E.J."/>
            <person name="Chaluvadi S.R."/>
            <person name="Johnson M."/>
            <person name="Gangashetty P."/>
            <person name="Hamidou F."/>
            <person name="Sanogo M.D."/>
            <person name="Zwaenepoel A."/>
            <person name="Wallace J."/>
            <person name="Van De Peer Y."/>
            <person name="Van Deynze A."/>
        </authorList>
    </citation>
    <scope>NUCLEOTIDE SEQUENCE</scope>
    <source>
        <tissue evidence="13">Leaves</tissue>
    </source>
</reference>
<feature type="region of interest" description="Disordered" evidence="8">
    <location>
        <begin position="1"/>
        <end position="48"/>
    </location>
</feature>
<dbReference type="InterPro" id="IPR002182">
    <property type="entry name" value="NB-ARC"/>
</dbReference>
<dbReference type="InterPro" id="IPR055414">
    <property type="entry name" value="LRR_R13L4/SHOC2-like"/>
</dbReference>
<dbReference type="EMBL" id="JACEFO010002806">
    <property type="protein sequence ID" value="KAF8648633.1"/>
    <property type="molecule type" value="Genomic_DNA"/>
</dbReference>
<dbReference type="PRINTS" id="PR00364">
    <property type="entry name" value="DISEASERSIST"/>
</dbReference>
<dbReference type="GO" id="GO:0043531">
    <property type="term" value="F:ADP binding"/>
    <property type="evidence" value="ECO:0007669"/>
    <property type="project" value="InterPro"/>
</dbReference>
<evidence type="ECO:0000256" key="7">
    <source>
        <dbReference type="SAM" id="Coils"/>
    </source>
</evidence>
<dbReference type="Gene3D" id="1.10.10.10">
    <property type="entry name" value="Winged helix-like DNA-binding domain superfamily/Winged helix DNA-binding domain"/>
    <property type="match status" value="1"/>
</dbReference>
<protein>
    <recommendedName>
        <fullName evidence="15">NB-ARC domain-containing protein</fullName>
    </recommendedName>
</protein>
<dbReference type="Gene3D" id="1.20.5.4130">
    <property type="match status" value="1"/>
</dbReference>
<dbReference type="InterPro" id="IPR058922">
    <property type="entry name" value="WHD_DRP"/>
</dbReference>
<dbReference type="CDD" id="cd14798">
    <property type="entry name" value="RX-CC_like"/>
    <property type="match status" value="1"/>
</dbReference>
<feature type="domain" description="Disease resistance protein winged helix" evidence="11">
    <location>
        <begin position="534"/>
        <end position="598"/>
    </location>
</feature>
<dbReference type="PANTHER" id="PTHR23155:SF1129">
    <property type="entry name" value="DISEASE RESISTANCE PROTEIN RPM1"/>
    <property type="match status" value="1"/>
</dbReference>
<accession>A0A835A964</accession>
<feature type="region of interest" description="Disordered" evidence="8">
    <location>
        <begin position="320"/>
        <end position="345"/>
    </location>
</feature>
<dbReference type="SUPFAM" id="SSF52540">
    <property type="entry name" value="P-loop containing nucleoside triphosphate hydrolases"/>
    <property type="match status" value="1"/>
</dbReference>
<comment type="caution">
    <text evidence="13">The sequence shown here is derived from an EMBL/GenBank/DDBJ whole genome shotgun (WGS) entry which is preliminary data.</text>
</comment>
<keyword evidence="4" id="KW-0547">Nucleotide-binding</keyword>
<evidence type="ECO:0000259" key="9">
    <source>
        <dbReference type="Pfam" id="PF00931"/>
    </source>
</evidence>
<dbReference type="GO" id="GO:0042742">
    <property type="term" value="P:defense response to bacterium"/>
    <property type="evidence" value="ECO:0007669"/>
    <property type="project" value="UniProtKB-ARBA"/>
</dbReference>
<dbReference type="InterPro" id="IPR041118">
    <property type="entry name" value="Rx_N"/>
</dbReference>
<dbReference type="Proteomes" id="UP000636709">
    <property type="component" value="Unassembled WGS sequence"/>
</dbReference>
<evidence type="ECO:0000313" key="14">
    <source>
        <dbReference type="Proteomes" id="UP000636709"/>
    </source>
</evidence>
<keyword evidence="14" id="KW-1185">Reference proteome</keyword>
<proteinExistence type="inferred from homology"/>
<evidence type="ECO:0000256" key="3">
    <source>
        <dbReference type="ARBA" id="ARBA00022737"/>
    </source>
</evidence>
<evidence type="ECO:0000256" key="8">
    <source>
        <dbReference type="SAM" id="MobiDB-lite"/>
    </source>
</evidence>
<dbReference type="Pfam" id="PF00931">
    <property type="entry name" value="NB-ARC"/>
    <property type="match status" value="1"/>
</dbReference>
<evidence type="ECO:0000259" key="12">
    <source>
        <dbReference type="Pfam" id="PF23598"/>
    </source>
</evidence>